<protein>
    <submittedName>
        <fullName evidence="1">Transcriptional regulator</fullName>
    </submittedName>
</protein>
<name>A0A1F6V5D5_9PROT</name>
<sequence length="92" mass="10317">MAADYSTEDERGEFAAWIARNSESGDVIPGSGGCRKTRWTRKGMGKRGGVRIIFFNRLANGEVLLLLIYSKNVRENIPGHLLQQIKEEIEHG</sequence>
<reference evidence="1 2" key="1">
    <citation type="journal article" date="2016" name="Nat. Commun.">
        <title>Thousands of microbial genomes shed light on interconnected biogeochemical processes in an aquifer system.</title>
        <authorList>
            <person name="Anantharaman K."/>
            <person name="Brown C.T."/>
            <person name="Hug L.A."/>
            <person name="Sharon I."/>
            <person name="Castelle C.J."/>
            <person name="Probst A.J."/>
            <person name="Thomas B.C."/>
            <person name="Singh A."/>
            <person name="Wilkins M.J."/>
            <person name="Karaoz U."/>
            <person name="Brodie E.L."/>
            <person name="Williams K.H."/>
            <person name="Hubbard S.S."/>
            <person name="Banfield J.F."/>
        </authorList>
    </citation>
    <scope>NUCLEOTIDE SEQUENCE [LARGE SCALE GENOMIC DNA]</scope>
</reference>
<dbReference type="PIRSF" id="PIRSF039032">
    <property type="entry name" value="HigB-2"/>
    <property type="match status" value="1"/>
</dbReference>
<evidence type="ECO:0000313" key="2">
    <source>
        <dbReference type="Proteomes" id="UP000179076"/>
    </source>
</evidence>
<dbReference type="Proteomes" id="UP000179076">
    <property type="component" value="Unassembled WGS sequence"/>
</dbReference>
<dbReference type="InterPro" id="IPR009387">
    <property type="entry name" value="HigB-2"/>
</dbReference>
<organism evidence="1 2">
    <name type="scientific">Candidatus Muproteobacteria bacterium RBG_16_60_9</name>
    <dbReference type="NCBI Taxonomy" id="1817755"/>
    <lineage>
        <taxon>Bacteria</taxon>
        <taxon>Pseudomonadati</taxon>
        <taxon>Pseudomonadota</taxon>
        <taxon>Candidatus Muproteobacteria</taxon>
    </lineage>
</organism>
<comment type="caution">
    <text evidence="1">The sequence shown here is derived from an EMBL/GenBank/DDBJ whole genome shotgun (WGS) entry which is preliminary data.</text>
</comment>
<evidence type="ECO:0000313" key="1">
    <source>
        <dbReference type="EMBL" id="OGI64729.1"/>
    </source>
</evidence>
<accession>A0A1F6V5D5</accession>
<gene>
    <name evidence="1" type="ORF">A2W18_01460</name>
</gene>
<proteinExistence type="predicted"/>
<dbReference type="AlphaFoldDB" id="A0A1F6V5D5"/>
<dbReference type="EMBL" id="MFSP01000122">
    <property type="protein sequence ID" value="OGI64729.1"/>
    <property type="molecule type" value="Genomic_DNA"/>
</dbReference>